<proteinExistence type="predicted"/>
<reference evidence="2 3" key="1">
    <citation type="submission" date="2014-06" db="EMBL/GenBank/DDBJ databases">
        <authorList>
            <person name="Le Roux F."/>
        </authorList>
    </citation>
    <scope>NUCLEOTIDE SEQUENCE [LARGE SCALE GENOMIC DNA]</scope>
    <source>
        <strain evidence="2 3">J2-31</strain>
    </source>
</reference>
<protein>
    <submittedName>
        <fullName evidence="2">Uncharacterized protein</fullName>
    </submittedName>
</protein>
<sequence length="70" mass="7923">METSIVVSLLIIAALVLRYLAPLLVHRLKTRKVRVVVIDQFGCKKTNVLYLYPNDPLWEVVKAHKGGKHG</sequence>
<gene>
    <name evidence="2" type="ORF">VCR31J2_1270148</name>
</gene>
<accession>A0AA87BYT8</accession>
<keyword evidence="1" id="KW-1133">Transmembrane helix</keyword>
<dbReference type="EMBL" id="CCKJ01000032">
    <property type="protein sequence ID" value="CDT56269.1"/>
    <property type="molecule type" value="Genomic_DNA"/>
</dbReference>
<feature type="transmembrane region" description="Helical" evidence="1">
    <location>
        <begin position="6"/>
        <end position="25"/>
    </location>
</feature>
<dbReference type="AlphaFoldDB" id="A0AA87BYT8"/>
<keyword evidence="1" id="KW-0812">Transmembrane</keyword>
<evidence type="ECO:0000313" key="3">
    <source>
        <dbReference type="Proteomes" id="UP000041625"/>
    </source>
</evidence>
<name>A0AA87BYT8_9VIBR</name>
<evidence type="ECO:0000256" key="1">
    <source>
        <dbReference type="SAM" id="Phobius"/>
    </source>
</evidence>
<organism evidence="2 3">
    <name type="scientific">Vibrio coralliirubri</name>
    <dbReference type="NCBI Taxonomy" id="1516159"/>
    <lineage>
        <taxon>Bacteria</taxon>
        <taxon>Pseudomonadati</taxon>
        <taxon>Pseudomonadota</taxon>
        <taxon>Gammaproteobacteria</taxon>
        <taxon>Vibrionales</taxon>
        <taxon>Vibrionaceae</taxon>
        <taxon>Vibrio</taxon>
    </lineage>
</organism>
<keyword evidence="1" id="KW-0472">Membrane</keyword>
<keyword evidence="3" id="KW-1185">Reference proteome</keyword>
<comment type="caution">
    <text evidence="2">The sequence shown here is derived from an EMBL/GenBank/DDBJ whole genome shotgun (WGS) entry which is preliminary data.</text>
</comment>
<evidence type="ECO:0000313" key="2">
    <source>
        <dbReference type="EMBL" id="CDT56269.1"/>
    </source>
</evidence>
<dbReference type="Proteomes" id="UP000041625">
    <property type="component" value="Unassembled WGS sequence"/>
</dbReference>